<feature type="region of interest" description="Disordered" evidence="1">
    <location>
        <begin position="1"/>
        <end position="193"/>
    </location>
</feature>
<protein>
    <submittedName>
        <fullName evidence="2">Uncharacterized protein</fullName>
    </submittedName>
</protein>
<dbReference type="EMBL" id="CACVBS010000069">
    <property type="protein sequence ID" value="CAA7268719.1"/>
    <property type="molecule type" value="Genomic_DNA"/>
</dbReference>
<evidence type="ECO:0000256" key="1">
    <source>
        <dbReference type="SAM" id="MobiDB-lite"/>
    </source>
</evidence>
<name>A0A8S0VTL9_CYCAE</name>
<evidence type="ECO:0000313" key="3">
    <source>
        <dbReference type="Proteomes" id="UP000467700"/>
    </source>
</evidence>
<feature type="compositionally biased region" description="Basic and acidic residues" evidence="1">
    <location>
        <begin position="39"/>
        <end position="56"/>
    </location>
</feature>
<sequence length="193" mass="21340">MSMSRHAAPPDDSRKNERMESWHAHNPNQFQRGYAAHRLGREQRGRRRGEGEGGDRGEDEEVDELAEDSEHEETRSRMDVVDDGPRDSQRSRHTAPRERNEYPRLDPNALRPSSRSTSTMSPSLSPPSSSSLSPALSAFGGPSSQSSRSSESRSPISSSSSPLDAKPRYSPSTPYSRSVADTRVSTMLRPAFG</sequence>
<feature type="compositionally biased region" description="Acidic residues" evidence="1">
    <location>
        <begin position="57"/>
        <end position="71"/>
    </location>
</feature>
<reference evidence="2 3" key="1">
    <citation type="submission" date="2020-01" db="EMBL/GenBank/DDBJ databases">
        <authorList>
            <person name="Gupta K D."/>
        </authorList>
    </citation>
    <scope>NUCLEOTIDE SEQUENCE [LARGE SCALE GENOMIC DNA]</scope>
</reference>
<proteinExistence type="predicted"/>
<dbReference type="Proteomes" id="UP000467700">
    <property type="component" value="Unassembled WGS sequence"/>
</dbReference>
<feature type="compositionally biased region" description="Basic and acidic residues" evidence="1">
    <location>
        <begin position="8"/>
        <end position="23"/>
    </location>
</feature>
<comment type="caution">
    <text evidence="2">The sequence shown here is derived from an EMBL/GenBank/DDBJ whole genome shotgun (WGS) entry which is preliminary data.</text>
</comment>
<dbReference type="AlphaFoldDB" id="A0A8S0VTL9"/>
<accession>A0A8S0VTL9</accession>
<keyword evidence="3" id="KW-1185">Reference proteome</keyword>
<feature type="compositionally biased region" description="Low complexity" evidence="1">
    <location>
        <begin position="110"/>
        <end position="178"/>
    </location>
</feature>
<organism evidence="2 3">
    <name type="scientific">Cyclocybe aegerita</name>
    <name type="common">Black poplar mushroom</name>
    <name type="synonym">Agrocybe aegerita</name>
    <dbReference type="NCBI Taxonomy" id="1973307"/>
    <lineage>
        <taxon>Eukaryota</taxon>
        <taxon>Fungi</taxon>
        <taxon>Dikarya</taxon>
        <taxon>Basidiomycota</taxon>
        <taxon>Agaricomycotina</taxon>
        <taxon>Agaricomycetes</taxon>
        <taxon>Agaricomycetidae</taxon>
        <taxon>Agaricales</taxon>
        <taxon>Agaricineae</taxon>
        <taxon>Bolbitiaceae</taxon>
        <taxon>Cyclocybe</taxon>
    </lineage>
</organism>
<evidence type="ECO:0000313" key="2">
    <source>
        <dbReference type="EMBL" id="CAA7268719.1"/>
    </source>
</evidence>
<feature type="compositionally biased region" description="Basic and acidic residues" evidence="1">
    <location>
        <begin position="72"/>
        <end position="104"/>
    </location>
</feature>
<gene>
    <name evidence="2" type="ORF">AAE3_LOCUS10973</name>
</gene>